<proteinExistence type="predicted"/>
<accession>A0A518I4U3</accession>
<evidence type="ECO:0000313" key="1">
    <source>
        <dbReference type="EMBL" id="QDV48120.1"/>
    </source>
</evidence>
<name>A0A518I4U3_9PLAN</name>
<organism evidence="1 2">
    <name type="scientific">Gimesia fumaroli</name>
    <dbReference type="NCBI Taxonomy" id="2527976"/>
    <lineage>
        <taxon>Bacteria</taxon>
        <taxon>Pseudomonadati</taxon>
        <taxon>Planctomycetota</taxon>
        <taxon>Planctomycetia</taxon>
        <taxon>Planctomycetales</taxon>
        <taxon>Planctomycetaceae</taxon>
        <taxon>Gimesia</taxon>
    </lineage>
</organism>
<dbReference type="EMBL" id="CP037452">
    <property type="protein sequence ID" value="QDV48120.1"/>
    <property type="molecule type" value="Genomic_DNA"/>
</dbReference>
<evidence type="ECO:0000313" key="2">
    <source>
        <dbReference type="Proteomes" id="UP000318313"/>
    </source>
</evidence>
<dbReference type="KEGG" id="gfm:Enr17x_01290"/>
<dbReference type="AlphaFoldDB" id="A0A518I4U3"/>
<dbReference type="Proteomes" id="UP000318313">
    <property type="component" value="Chromosome"/>
</dbReference>
<gene>
    <name evidence="1" type="ORF">Enr17x_01290</name>
</gene>
<keyword evidence="2" id="KW-1185">Reference proteome</keyword>
<reference evidence="1 2" key="1">
    <citation type="submission" date="2019-03" db="EMBL/GenBank/DDBJ databases">
        <title>Deep-cultivation of Planctomycetes and their phenomic and genomic characterization uncovers novel biology.</title>
        <authorList>
            <person name="Wiegand S."/>
            <person name="Jogler M."/>
            <person name="Boedeker C."/>
            <person name="Pinto D."/>
            <person name="Vollmers J."/>
            <person name="Rivas-Marin E."/>
            <person name="Kohn T."/>
            <person name="Peeters S.H."/>
            <person name="Heuer A."/>
            <person name="Rast P."/>
            <person name="Oberbeckmann S."/>
            <person name="Bunk B."/>
            <person name="Jeske O."/>
            <person name="Meyerdierks A."/>
            <person name="Storesund J.E."/>
            <person name="Kallscheuer N."/>
            <person name="Luecker S."/>
            <person name="Lage O.M."/>
            <person name="Pohl T."/>
            <person name="Merkel B.J."/>
            <person name="Hornburger P."/>
            <person name="Mueller R.-W."/>
            <person name="Bruemmer F."/>
            <person name="Labrenz M."/>
            <person name="Spormann A.M."/>
            <person name="Op den Camp H."/>
            <person name="Overmann J."/>
            <person name="Amann R."/>
            <person name="Jetten M.S.M."/>
            <person name="Mascher T."/>
            <person name="Medema M.H."/>
            <person name="Devos D.P."/>
            <person name="Kaster A.-K."/>
            <person name="Ovreas L."/>
            <person name="Rohde M."/>
            <person name="Galperin M.Y."/>
            <person name="Jogler C."/>
        </authorList>
    </citation>
    <scope>NUCLEOTIDE SEQUENCE [LARGE SCALE GENOMIC DNA]</scope>
    <source>
        <strain evidence="1 2">Enr17</strain>
    </source>
</reference>
<protein>
    <submittedName>
        <fullName evidence="1">Uncharacterized protein</fullName>
    </submittedName>
</protein>
<sequence>MLIPEIEHAVIRRQVQRDNVSRHSKRRRAELKFDNLGFVFLFETNLVNL</sequence>